<feature type="region of interest" description="Disordered" evidence="1">
    <location>
        <begin position="100"/>
        <end position="123"/>
    </location>
</feature>
<dbReference type="AlphaFoldDB" id="A0A645IWH2"/>
<dbReference type="Pfam" id="PF07498">
    <property type="entry name" value="Rho_N"/>
    <property type="match status" value="1"/>
</dbReference>
<evidence type="ECO:0000313" key="3">
    <source>
        <dbReference type="EMBL" id="MPN55477.1"/>
    </source>
</evidence>
<evidence type="ECO:0000256" key="1">
    <source>
        <dbReference type="SAM" id="MobiDB-lite"/>
    </source>
</evidence>
<dbReference type="SUPFAM" id="SSF68912">
    <property type="entry name" value="Rho N-terminal domain-like"/>
    <property type="match status" value="1"/>
</dbReference>
<sequence length="123" mass="13115">MKIQVKRFALKRNGHTYKAGEVVEIPDDEALALIESAPSEFEQIIIPGVMDHGDAGTGATLEEMTYNDLKAKAKALELEFAGNISKKDLVALITEKLAKSDEGNGGEGETNGLPTANLTSTIV</sequence>
<dbReference type="EMBL" id="VSSQ01124782">
    <property type="protein sequence ID" value="MPN55477.1"/>
    <property type="molecule type" value="Genomic_DNA"/>
</dbReference>
<organism evidence="3">
    <name type="scientific">bioreactor metagenome</name>
    <dbReference type="NCBI Taxonomy" id="1076179"/>
    <lineage>
        <taxon>unclassified sequences</taxon>
        <taxon>metagenomes</taxon>
        <taxon>ecological metagenomes</taxon>
    </lineage>
</organism>
<accession>A0A645IWH2</accession>
<feature type="compositionally biased region" description="Polar residues" evidence="1">
    <location>
        <begin position="113"/>
        <end position="123"/>
    </location>
</feature>
<proteinExistence type="predicted"/>
<dbReference type="GO" id="GO:0006353">
    <property type="term" value="P:DNA-templated transcription termination"/>
    <property type="evidence" value="ECO:0007669"/>
    <property type="project" value="InterPro"/>
</dbReference>
<protein>
    <recommendedName>
        <fullName evidence="2">Rho termination factor-like N-terminal domain-containing protein</fullName>
    </recommendedName>
</protein>
<reference evidence="3" key="1">
    <citation type="submission" date="2019-08" db="EMBL/GenBank/DDBJ databases">
        <authorList>
            <person name="Kucharzyk K."/>
            <person name="Murdoch R.W."/>
            <person name="Higgins S."/>
            <person name="Loffler F."/>
        </authorList>
    </citation>
    <scope>NUCLEOTIDE SEQUENCE</scope>
</reference>
<dbReference type="InterPro" id="IPR036269">
    <property type="entry name" value="Rho_N_sf"/>
</dbReference>
<gene>
    <name evidence="3" type="ORF">SDC9_203159</name>
</gene>
<dbReference type="InterPro" id="IPR011112">
    <property type="entry name" value="Rho-like_N"/>
</dbReference>
<feature type="domain" description="Rho termination factor-like N-terminal" evidence="2">
    <location>
        <begin position="61"/>
        <end position="102"/>
    </location>
</feature>
<name>A0A645IWH2_9ZZZZ</name>
<comment type="caution">
    <text evidence="3">The sequence shown here is derived from an EMBL/GenBank/DDBJ whole genome shotgun (WGS) entry which is preliminary data.</text>
</comment>
<evidence type="ECO:0000259" key="2">
    <source>
        <dbReference type="Pfam" id="PF07498"/>
    </source>
</evidence>